<feature type="region of interest" description="Disordered" evidence="11">
    <location>
        <begin position="728"/>
        <end position="776"/>
    </location>
</feature>
<dbReference type="FunFam" id="1.25.40.10:FF:000043">
    <property type="entry name" value="G-protein-signaling modulator 2 isoform X1"/>
    <property type="match status" value="1"/>
</dbReference>
<dbReference type="InterPro" id="IPR052386">
    <property type="entry name" value="GPSM"/>
</dbReference>
<keyword evidence="7" id="KW-0677">Repeat</keyword>
<dbReference type="Gene3D" id="1.25.40.10">
    <property type="entry name" value="Tetratricopeptide repeat domain"/>
    <property type="match status" value="3"/>
</dbReference>
<evidence type="ECO:0000256" key="10">
    <source>
        <dbReference type="PROSITE-ProRule" id="PRU00339"/>
    </source>
</evidence>
<feature type="compositionally biased region" description="Polar residues" evidence="11">
    <location>
        <begin position="495"/>
        <end position="540"/>
    </location>
</feature>
<comment type="similarity">
    <text evidence="3">Belongs to the GPSM family.</text>
</comment>
<evidence type="ECO:0000313" key="12">
    <source>
        <dbReference type="EMBL" id="RWS26816.1"/>
    </source>
</evidence>
<dbReference type="Pfam" id="PF13424">
    <property type="entry name" value="TPR_12"/>
    <property type="match status" value="3"/>
</dbReference>
<keyword evidence="5" id="KW-0963">Cytoplasm</keyword>
<feature type="compositionally biased region" description="Basic and acidic residues" evidence="11">
    <location>
        <begin position="463"/>
        <end position="481"/>
    </location>
</feature>
<dbReference type="PROSITE" id="PS50005">
    <property type="entry name" value="TPR"/>
    <property type="match status" value="1"/>
</dbReference>
<dbReference type="Proteomes" id="UP000288716">
    <property type="component" value="Unassembled WGS sequence"/>
</dbReference>
<keyword evidence="6" id="KW-0597">Phosphoprotein</keyword>
<dbReference type="Pfam" id="PF02188">
    <property type="entry name" value="GoLoco"/>
    <property type="match status" value="4"/>
</dbReference>
<dbReference type="GO" id="GO:0005092">
    <property type="term" value="F:GDP-dissociation inhibitor activity"/>
    <property type="evidence" value="ECO:0007669"/>
    <property type="project" value="TreeGrafter"/>
</dbReference>
<feature type="compositionally biased region" description="Polar residues" evidence="11">
    <location>
        <begin position="756"/>
        <end position="776"/>
    </location>
</feature>
<dbReference type="PROSITE" id="PS50877">
    <property type="entry name" value="GOLOCO"/>
    <property type="match status" value="4"/>
</dbReference>
<evidence type="ECO:0000256" key="1">
    <source>
        <dbReference type="ARBA" id="ARBA00004236"/>
    </source>
</evidence>
<dbReference type="PANTHER" id="PTHR45954">
    <property type="entry name" value="LD33695P"/>
    <property type="match status" value="1"/>
</dbReference>
<dbReference type="PANTHER" id="PTHR45954:SF1">
    <property type="entry name" value="LD33695P"/>
    <property type="match status" value="1"/>
</dbReference>
<keyword evidence="8 10" id="KW-0802">TPR repeat</keyword>
<dbReference type="OrthoDB" id="286233at2759"/>
<dbReference type="SMART" id="SM00028">
    <property type="entry name" value="TPR"/>
    <property type="match status" value="7"/>
</dbReference>
<feature type="region of interest" description="Disordered" evidence="11">
    <location>
        <begin position="495"/>
        <end position="541"/>
    </location>
</feature>
<dbReference type="InterPro" id="IPR019734">
    <property type="entry name" value="TPR_rpt"/>
</dbReference>
<proteinExistence type="inferred from homology"/>
<feature type="region of interest" description="Disordered" evidence="11">
    <location>
        <begin position="653"/>
        <end position="706"/>
    </location>
</feature>
<dbReference type="GO" id="GO:0000132">
    <property type="term" value="P:establishment of mitotic spindle orientation"/>
    <property type="evidence" value="ECO:0007669"/>
    <property type="project" value="TreeGrafter"/>
</dbReference>
<dbReference type="InterPro" id="IPR003109">
    <property type="entry name" value="GoLoco_motif"/>
</dbReference>
<keyword evidence="4" id="KW-1003">Cell membrane</keyword>
<dbReference type="SMART" id="SM00390">
    <property type="entry name" value="GoLoco"/>
    <property type="match status" value="4"/>
</dbReference>
<feature type="compositionally biased region" description="Basic and acidic residues" evidence="11">
    <location>
        <begin position="680"/>
        <end position="690"/>
    </location>
</feature>
<evidence type="ECO:0000256" key="4">
    <source>
        <dbReference type="ARBA" id="ARBA00022475"/>
    </source>
</evidence>
<dbReference type="SUPFAM" id="SSF48452">
    <property type="entry name" value="TPR-like"/>
    <property type="match status" value="2"/>
</dbReference>
<evidence type="ECO:0000256" key="7">
    <source>
        <dbReference type="ARBA" id="ARBA00022737"/>
    </source>
</evidence>
<reference evidence="12 13" key="1">
    <citation type="journal article" date="2018" name="Gigascience">
        <title>Genomes of trombidid mites reveal novel predicted allergens and laterally-transferred genes associated with secondary metabolism.</title>
        <authorList>
            <person name="Dong X."/>
            <person name="Chaisiri K."/>
            <person name="Xia D."/>
            <person name="Armstrong S.D."/>
            <person name="Fang Y."/>
            <person name="Donnelly M.J."/>
            <person name="Kadowaki T."/>
            <person name="McGarry J.W."/>
            <person name="Darby A.C."/>
            <person name="Makepeace B.L."/>
        </authorList>
    </citation>
    <scope>NUCLEOTIDE SEQUENCE [LARGE SCALE GENOMIC DNA]</scope>
    <source>
        <strain evidence="12">UoL-UT</strain>
    </source>
</reference>
<keyword evidence="9" id="KW-0472">Membrane</keyword>
<evidence type="ECO:0000256" key="8">
    <source>
        <dbReference type="ARBA" id="ARBA00022803"/>
    </source>
</evidence>
<dbReference type="VEuPathDB" id="VectorBase:LDEU005223"/>
<dbReference type="GO" id="GO:0001965">
    <property type="term" value="F:G-protein alpha-subunit binding"/>
    <property type="evidence" value="ECO:0007669"/>
    <property type="project" value="TreeGrafter"/>
</dbReference>
<evidence type="ECO:0000256" key="11">
    <source>
        <dbReference type="SAM" id="MobiDB-lite"/>
    </source>
</evidence>
<feature type="region of interest" description="Disordered" evidence="11">
    <location>
        <begin position="463"/>
        <end position="482"/>
    </location>
</feature>
<dbReference type="EMBL" id="NCKV01002455">
    <property type="protein sequence ID" value="RWS26816.1"/>
    <property type="molecule type" value="Genomic_DNA"/>
</dbReference>
<comment type="caution">
    <text evidence="12">The sequence shown here is derived from an EMBL/GenBank/DDBJ whole genome shotgun (WGS) entry which is preliminary data.</text>
</comment>
<dbReference type="AlphaFoldDB" id="A0A443SH24"/>
<keyword evidence="13" id="KW-1185">Reference proteome</keyword>
<evidence type="ECO:0000256" key="6">
    <source>
        <dbReference type="ARBA" id="ARBA00022553"/>
    </source>
</evidence>
<protein>
    <submittedName>
        <fullName evidence="12">G-protein-signaling modulator 2-like protein</fullName>
    </submittedName>
</protein>
<evidence type="ECO:0000256" key="2">
    <source>
        <dbReference type="ARBA" id="ARBA00004496"/>
    </source>
</evidence>
<dbReference type="GO" id="GO:0005938">
    <property type="term" value="C:cell cortex"/>
    <property type="evidence" value="ECO:0007669"/>
    <property type="project" value="TreeGrafter"/>
</dbReference>
<dbReference type="Pfam" id="PF13181">
    <property type="entry name" value="TPR_8"/>
    <property type="match status" value="1"/>
</dbReference>
<gene>
    <name evidence="12" type="ORF">B4U80_08890</name>
</gene>
<name>A0A443SH24_9ACAR</name>
<accession>A0A443SH24</accession>
<feature type="repeat" description="TPR" evidence="10">
    <location>
        <begin position="234"/>
        <end position="267"/>
    </location>
</feature>
<evidence type="ECO:0000313" key="13">
    <source>
        <dbReference type="Proteomes" id="UP000288716"/>
    </source>
</evidence>
<dbReference type="GO" id="GO:0005886">
    <property type="term" value="C:plasma membrane"/>
    <property type="evidence" value="ECO:0007669"/>
    <property type="project" value="UniProtKB-SubCell"/>
</dbReference>
<feature type="compositionally biased region" description="Polar residues" evidence="11">
    <location>
        <begin position="729"/>
        <end position="744"/>
    </location>
</feature>
<sequence length="776" mass="86949">MESETCFELALEGERLCKSGDFQGGVAFFEAAIKLGTNDNRNLSAIYSQLGNAHFYLSNYEKALHYHNLDLSIAKTLGDNIGEAKAYGNIGNTMKMMGDFDKAAFHCRKHLEISVQLGDKISEGRALYNLGNVYHTQAKHMAKVSHQDPGEFSDDVKQCLLKAIEFYERNLELMIKLGDKAAQGRAYGNLGNTHYLLGNFTQAVHYHEKKDLSHVYFVQRLNIAQEFGDKAAERRAECNLGNAHIFLGKFEEALKNYKRTLLLAQEINDVAVEAQACYSMGNTYTLLRDYNSAIQYHLRHLQLAQQLRDEVGEGKAFWSLGNALSAIGNHEEALNYATKHLHLSKSLGDKVGEMTAQRSISNIRSKLEKESDNITFGAVGGQEEMHTPVTGKRNKRFSMENMEVLKLTPGGLQDTLDEASASNVNLHLLVENQPSTQNVRVREEENFLDLLERFQGKRMDDQRCSFDPLENKENQRPDRNKAIRTRRNISTALHRSVSHPPTESVTVNSDNRRNSTPVINETGSSVEACSNTSSTATTPSDHCREELFDMINRLQSRRMDEQRAPLPPLNRNITANGPERLPGIEPTVRPNCNNNARALQRVGTTDGHSSGMVPELSSSSTRQMSLGANVLPDDEFFEMLMRCQSSRLEDQRSVLPNVTSANGEPPSLRKLRRGSQTSLETRRERIERSVSVESANQMLQPRGSTVPDEDFFSLIMRFQSGRIEDQRSFLPTVNQNEDQLMTRGSISSNSSRKSSNDGNVSDINSSGNRKSSVSKN</sequence>
<organism evidence="12 13">
    <name type="scientific">Leptotrombidium deliense</name>
    <dbReference type="NCBI Taxonomy" id="299467"/>
    <lineage>
        <taxon>Eukaryota</taxon>
        <taxon>Metazoa</taxon>
        <taxon>Ecdysozoa</taxon>
        <taxon>Arthropoda</taxon>
        <taxon>Chelicerata</taxon>
        <taxon>Arachnida</taxon>
        <taxon>Acari</taxon>
        <taxon>Acariformes</taxon>
        <taxon>Trombidiformes</taxon>
        <taxon>Prostigmata</taxon>
        <taxon>Anystina</taxon>
        <taxon>Parasitengona</taxon>
        <taxon>Trombiculoidea</taxon>
        <taxon>Trombiculidae</taxon>
        <taxon>Leptotrombidium</taxon>
    </lineage>
</organism>
<dbReference type="InterPro" id="IPR011990">
    <property type="entry name" value="TPR-like_helical_dom_sf"/>
</dbReference>
<evidence type="ECO:0000256" key="3">
    <source>
        <dbReference type="ARBA" id="ARBA00006600"/>
    </source>
</evidence>
<evidence type="ECO:0000256" key="9">
    <source>
        <dbReference type="ARBA" id="ARBA00023136"/>
    </source>
</evidence>
<dbReference type="STRING" id="299467.A0A443SH24"/>
<comment type="subcellular location">
    <subcellularLocation>
        <location evidence="1">Cell membrane</location>
    </subcellularLocation>
    <subcellularLocation>
        <location evidence="2">Cytoplasm</location>
    </subcellularLocation>
</comment>
<evidence type="ECO:0000256" key="5">
    <source>
        <dbReference type="ARBA" id="ARBA00022490"/>
    </source>
</evidence>